<organism evidence="2 3">
    <name type="scientific">Brachionus plicatilis</name>
    <name type="common">Marine rotifer</name>
    <name type="synonym">Brachionus muelleri</name>
    <dbReference type="NCBI Taxonomy" id="10195"/>
    <lineage>
        <taxon>Eukaryota</taxon>
        <taxon>Metazoa</taxon>
        <taxon>Spiralia</taxon>
        <taxon>Gnathifera</taxon>
        <taxon>Rotifera</taxon>
        <taxon>Eurotatoria</taxon>
        <taxon>Monogononta</taxon>
        <taxon>Pseudotrocha</taxon>
        <taxon>Ploima</taxon>
        <taxon>Brachionidae</taxon>
        <taxon>Brachionus</taxon>
    </lineage>
</organism>
<evidence type="ECO:0000256" key="1">
    <source>
        <dbReference type="SAM" id="SignalP"/>
    </source>
</evidence>
<reference evidence="2 3" key="1">
    <citation type="journal article" date="2018" name="Sci. Rep.">
        <title>Genomic signatures of local adaptation to the degree of environmental predictability in rotifers.</title>
        <authorList>
            <person name="Franch-Gras L."/>
            <person name="Hahn C."/>
            <person name="Garcia-Roger E.M."/>
            <person name="Carmona M.J."/>
            <person name="Serra M."/>
            <person name="Gomez A."/>
        </authorList>
    </citation>
    <scope>NUCLEOTIDE SEQUENCE [LARGE SCALE GENOMIC DNA]</scope>
    <source>
        <strain evidence="2">HYR1</strain>
    </source>
</reference>
<evidence type="ECO:0000313" key="2">
    <source>
        <dbReference type="EMBL" id="RNA03935.1"/>
    </source>
</evidence>
<dbReference type="Gene3D" id="2.40.128.20">
    <property type="match status" value="1"/>
</dbReference>
<keyword evidence="1" id="KW-0732">Signal</keyword>
<protein>
    <recommendedName>
        <fullName evidence="4">Lipocalin/cytosolic fatty-acid binding domain-containing protein</fullName>
    </recommendedName>
</protein>
<feature type="signal peptide" evidence="1">
    <location>
        <begin position="1"/>
        <end position="20"/>
    </location>
</feature>
<comment type="caution">
    <text evidence="2">The sequence shown here is derived from an EMBL/GenBank/DDBJ whole genome shotgun (WGS) entry which is preliminary data.</text>
</comment>
<feature type="chain" id="PRO_5018110505" description="Lipocalin/cytosolic fatty-acid binding domain-containing protein" evidence="1">
    <location>
        <begin position="21"/>
        <end position="204"/>
    </location>
</feature>
<dbReference type="InterPro" id="IPR012674">
    <property type="entry name" value="Calycin"/>
</dbReference>
<evidence type="ECO:0008006" key="4">
    <source>
        <dbReference type="Google" id="ProtNLM"/>
    </source>
</evidence>
<dbReference type="Proteomes" id="UP000276133">
    <property type="component" value="Unassembled WGS sequence"/>
</dbReference>
<sequence length="204" mass="23706">MKRQISCFLVVLLSFYPCNCMNQACETNIRPSQGFNFNDINSKWHLIASTYTEKINRSCITVEFSKEKIESNGIKVTESSRNAAGESKEIVLIRKLDYNNEGIFEPEPGYFTVYDTLNRPSTKLLPGMGISLYIDEAIYIEYVHYDVVHAWYRECYKRVFIYHKTTLPHVFESIFPIIKKELNQVGVSLDSIVVKPYDRTCRTL</sequence>
<dbReference type="GO" id="GO:0008289">
    <property type="term" value="F:lipid binding"/>
    <property type="evidence" value="ECO:0007669"/>
    <property type="project" value="UniProtKB-KW"/>
</dbReference>
<keyword evidence="3" id="KW-1185">Reference proteome</keyword>
<proteinExistence type="predicted"/>
<gene>
    <name evidence="2" type="ORF">BpHYR1_019710</name>
</gene>
<evidence type="ECO:0000313" key="3">
    <source>
        <dbReference type="Proteomes" id="UP000276133"/>
    </source>
</evidence>
<dbReference type="SUPFAM" id="SSF50814">
    <property type="entry name" value="Lipocalins"/>
    <property type="match status" value="1"/>
</dbReference>
<dbReference type="EMBL" id="REGN01008290">
    <property type="protein sequence ID" value="RNA03935.1"/>
    <property type="molecule type" value="Genomic_DNA"/>
</dbReference>
<dbReference type="OrthoDB" id="10507487at2759"/>
<dbReference type="AlphaFoldDB" id="A0A3M7PYT3"/>
<name>A0A3M7PYT3_BRAPC</name>
<accession>A0A3M7PYT3</accession>